<evidence type="ECO:0000313" key="4">
    <source>
        <dbReference type="Proteomes" id="UP001287286"/>
    </source>
</evidence>
<protein>
    <submittedName>
        <fullName evidence="2">Uncharacterized protein</fullName>
    </submittedName>
</protein>
<accession>A0A2U3EIK9</accession>
<evidence type="ECO:0000313" key="1">
    <source>
        <dbReference type="EMBL" id="KAK4091437.1"/>
    </source>
</evidence>
<name>A0A2U3EIK9_PURLI</name>
<dbReference type="EMBL" id="LCWV01000003">
    <property type="protein sequence ID" value="PWI74347.1"/>
    <property type="molecule type" value="Genomic_DNA"/>
</dbReference>
<dbReference type="Proteomes" id="UP000245956">
    <property type="component" value="Unassembled WGS sequence"/>
</dbReference>
<comment type="caution">
    <text evidence="2">The sequence shown here is derived from an EMBL/GenBank/DDBJ whole genome shotgun (WGS) entry which is preliminary data.</text>
</comment>
<reference evidence="2 3" key="2">
    <citation type="journal article" date="2016" name="Front. Microbiol.">
        <title>Genome and transcriptome sequences reveal the specific parasitism of the nematophagous Purpureocillium lilacinum 36-1.</title>
        <authorList>
            <person name="Xie J."/>
            <person name="Li S."/>
            <person name="Mo C."/>
            <person name="Xiao X."/>
            <person name="Peng D."/>
            <person name="Wang G."/>
            <person name="Xiao Y."/>
        </authorList>
    </citation>
    <scope>NUCLEOTIDE SEQUENCE [LARGE SCALE GENOMIC DNA]</scope>
    <source>
        <strain evidence="2 3">36-1</strain>
    </source>
</reference>
<dbReference type="AlphaFoldDB" id="A0A2U3EIK9"/>
<keyword evidence="4" id="KW-1185">Reference proteome</keyword>
<sequence length="155" mass="15999">MPCATGRPRTRGAHGSTQLAREAGHVLPELPDPCSPTAAPGVAGVVGVLNQCCVPLYSLPRNPSQFTLRPEGTSVTQLSSDQLTDGLMDIARNRRADITDRPCPPSADAGIASLRTGSLGCTNASNPSPPAMIHCFFSTDRGATSAVVPDGPPLI</sequence>
<evidence type="ECO:0000313" key="2">
    <source>
        <dbReference type="EMBL" id="PWI74347.1"/>
    </source>
</evidence>
<reference evidence="1 4" key="4">
    <citation type="journal article" date="2024" name="Microbiol. Resour. Announc.">
        <title>Genome annotations for the ascomycete fungi Trichoderma harzianum, Trichoderma aggressivum, and Purpureocillium lilacinum.</title>
        <authorList>
            <person name="Beijen E.P.W."/>
            <person name="Ohm R.A."/>
        </authorList>
    </citation>
    <scope>NUCLEOTIDE SEQUENCE [LARGE SCALE GENOMIC DNA]</scope>
    <source>
        <strain evidence="1 4">CBS 150709</strain>
    </source>
</reference>
<dbReference type="Proteomes" id="UP001287286">
    <property type="component" value="Unassembled WGS sequence"/>
</dbReference>
<reference evidence="2" key="1">
    <citation type="submission" date="2015-05" db="EMBL/GenBank/DDBJ databases">
        <authorList>
            <person name="Wang D.B."/>
            <person name="Wang M."/>
        </authorList>
    </citation>
    <scope>NUCLEOTIDE SEQUENCE</scope>
    <source>
        <strain evidence="2">36-1</strain>
    </source>
</reference>
<organism evidence="2 3">
    <name type="scientific">Purpureocillium lilacinum</name>
    <name type="common">Paecilomyces lilacinus</name>
    <dbReference type="NCBI Taxonomy" id="33203"/>
    <lineage>
        <taxon>Eukaryota</taxon>
        <taxon>Fungi</taxon>
        <taxon>Dikarya</taxon>
        <taxon>Ascomycota</taxon>
        <taxon>Pezizomycotina</taxon>
        <taxon>Sordariomycetes</taxon>
        <taxon>Hypocreomycetidae</taxon>
        <taxon>Hypocreales</taxon>
        <taxon>Ophiocordycipitaceae</taxon>
        <taxon>Purpureocillium</taxon>
    </lineage>
</organism>
<dbReference type="EMBL" id="JAWRVI010000012">
    <property type="protein sequence ID" value="KAK4091437.1"/>
    <property type="molecule type" value="Genomic_DNA"/>
</dbReference>
<reference evidence="1" key="3">
    <citation type="submission" date="2023-11" db="EMBL/GenBank/DDBJ databases">
        <authorList>
            <person name="Beijen E."/>
            <person name="Ohm R.A."/>
        </authorList>
    </citation>
    <scope>NUCLEOTIDE SEQUENCE</scope>
    <source>
        <strain evidence="1">CBS 150709</strain>
    </source>
</reference>
<proteinExistence type="predicted"/>
<gene>
    <name evidence="2" type="ORF">PCL_07661</name>
    <name evidence="1" type="ORF">Purlil1_4451</name>
</gene>
<evidence type="ECO:0000313" key="3">
    <source>
        <dbReference type="Proteomes" id="UP000245956"/>
    </source>
</evidence>